<evidence type="ECO:0000259" key="17">
    <source>
        <dbReference type="PROSITE" id="PS51918"/>
    </source>
</evidence>
<dbReference type="InterPro" id="IPR007197">
    <property type="entry name" value="rSAM"/>
</dbReference>
<dbReference type="PANTHER" id="PTHR43020:SF2">
    <property type="entry name" value="MITOCHONDRIAL TRNA METHYLTHIOTRANSFERASE CDK5RAP1"/>
    <property type="match status" value="1"/>
</dbReference>
<protein>
    <recommendedName>
        <fullName evidence="11 14">tRNA-2-methylthio-N(6)-dimethylallyladenosine synthase</fullName>
        <ecNumber evidence="10 14">2.8.4.3</ecNumber>
    </recommendedName>
    <alternativeName>
        <fullName evidence="13 14">(Dimethylallyl)adenosine tRNA methylthiotransferase MiaB</fullName>
    </alternativeName>
    <alternativeName>
        <fullName evidence="12 14">tRNA-i(6)A37 methylthiotransferase</fullName>
    </alternativeName>
</protein>
<dbReference type="PANTHER" id="PTHR43020">
    <property type="entry name" value="CDK5 REGULATORY SUBUNIT-ASSOCIATED PROTEIN 1"/>
    <property type="match status" value="1"/>
</dbReference>
<dbReference type="FunFam" id="3.80.30.20:FF:000001">
    <property type="entry name" value="tRNA-2-methylthio-N(6)-dimethylallyladenosine synthase 2"/>
    <property type="match status" value="1"/>
</dbReference>
<dbReference type="GO" id="GO:0046872">
    <property type="term" value="F:metal ion binding"/>
    <property type="evidence" value="ECO:0007669"/>
    <property type="project" value="UniProtKB-KW"/>
</dbReference>
<dbReference type="SFLD" id="SFLDG01061">
    <property type="entry name" value="methylthiotransferase"/>
    <property type="match status" value="1"/>
</dbReference>
<dbReference type="Pfam" id="PF00919">
    <property type="entry name" value="UPF0004"/>
    <property type="match status" value="1"/>
</dbReference>
<dbReference type="PROSITE" id="PS50926">
    <property type="entry name" value="TRAM"/>
    <property type="match status" value="1"/>
</dbReference>
<dbReference type="SFLD" id="SFLDF00273">
    <property type="entry name" value="(dimethylallyl)adenosine_tRNA"/>
    <property type="match status" value="1"/>
</dbReference>
<evidence type="ECO:0000256" key="2">
    <source>
        <dbReference type="ARBA" id="ARBA00022485"/>
    </source>
</evidence>
<evidence type="ECO:0000256" key="9">
    <source>
        <dbReference type="ARBA" id="ARBA00023014"/>
    </source>
</evidence>
<evidence type="ECO:0000256" key="7">
    <source>
        <dbReference type="ARBA" id="ARBA00022723"/>
    </source>
</evidence>
<dbReference type="InterPro" id="IPR013848">
    <property type="entry name" value="Methylthiotransferase_N"/>
</dbReference>
<feature type="domain" description="MTTase N-terminal" evidence="16">
    <location>
        <begin position="1"/>
        <end position="114"/>
    </location>
</feature>
<evidence type="ECO:0000256" key="1">
    <source>
        <dbReference type="ARBA" id="ARBA00003234"/>
    </source>
</evidence>
<evidence type="ECO:0000256" key="13">
    <source>
        <dbReference type="ARBA" id="ARBA00081141"/>
    </source>
</evidence>
<keyword evidence="7 14" id="KW-0479">Metal-binding</keyword>
<evidence type="ECO:0000256" key="4">
    <source>
        <dbReference type="ARBA" id="ARBA00022679"/>
    </source>
</evidence>
<feature type="domain" description="Radical SAM core" evidence="17">
    <location>
        <begin position="136"/>
        <end position="368"/>
    </location>
</feature>
<evidence type="ECO:0000313" key="18">
    <source>
        <dbReference type="EMBL" id="QJQ33708.1"/>
    </source>
</evidence>
<dbReference type="Gene3D" id="3.80.30.20">
    <property type="entry name" value="tm_1862 like domain"/>
    <property type="match status" value="1"/>
</dbReference>
<dbReference type="SFLD" id="SFLDS00029">
    <property type="entry name" value="Radical_SAM"/>
    <property type="match status" value="1"/>
</dbReference>
<dbReference type="PROSITE" id="PS01278">
    <property type="entry name" value="MTTASE_RADICAL"/>
    <property type="match status" value="1"/>
</dbReference>
<dbReference type="InterPro" id="IPR005839">
    <property type="entry name" value="Methylthiotransferase"/>
</dbReference>
<evidence type="ECO:0000256" key="14">
    <source>
        <dbReference type="HAMAP-Rule" id="MF_01864"/>
    </source>
</evidence>
<feature type="domain" description="TRAM" evidence="15">
    <location>
        <begin position="371"/>
        <end position="432"/>
    </location>
</feature>
<dbReference type="InterPro" id="IPR023404">
    <property type="entry name" value="rSAM_horseshoe"/>
</dbReference>
<proteinExistence type="inferred from homology"/>
<dbReference type="InterPro" id="IPR038135">
    <property type="entry name" value="Methylthiotransferase_N_sf"/>
</dbReference>
<comment type="subcellular location">
    <subcellularLocation>
        <location evidence="14">Cytoplasm</location>
    </subcellularLocation>
</comment>
<dbReference type="PROSITE" id="PS51918">
    <property type="entry name" value="RADICAL_SAM"/>
    <property type="match status" value="1"/>
</dbReference>
<feature type="binding site" evidence="14">
    <location>
        <position position="10"/>
    </location>
    <ligand>
        <name>[4Fe-4S] cluster</name>
        <dbReference type="ChEBI" id="CHEBI:49883"/>
        <label>1</label>
    </ligand>
</feature>
<comment type="similarity">
    <text evidence="14">Belongs to the methylthiotransferase family. MiaB subfamily.</text>
</comment>
<keyword evidence="2 14" id="KW-0004">4Fe-4S</keyword>
<dbReference type="Pfam" id="PF04055">
    <property type="entry name" value="Radical_SAM"/>
    <property type="match status" value="1"/>
</dbReference>
<keyword evidence="9 14" id="KW-0411">Iron-sulfur</keyword>
<feature type="binding site" evidence="14">
    <location>
        <position position="46"/>
    </location>
    <ligand>
        <name>[4Fe-4S] cluster</name>
        <dbReference type="ChEBI" id="CHEBI:49883"/>
        <label>1</label>
    </ligand>
</feature>
<name>A0A6M4AX38_9SPHN</name>
<dbReference type="RefSeq" id="WP_169948216.1">
    <property type="nucleotide sequence ID" value="NZ_CP053015.1"/>
</dbReference>
<comment type="function">
    <text evidence="1 14">Catalyzes the methylthiolation of N6-(dimethylallyl)adenosine (i(6)A), leading to the formation of 2-methylthio-N6-(dimethylallyl)adenosine (ms(2)i(6)A) at position 37 in tRNAs that read codons beginning with uridine.</text>
</comment>
<dbReference type="NCBIfam" id="TIGR00089">
    <property type="entry name" value="MiaB/RimO family radical SAM methylthiotransferase"/>
    <property type="match status" value="1"/>
</dbReference>
<evidence type="ECO:0000256" key="3">
    <source>
        <dbReference type="ARBA" id="ARBA00022490"/>
    </source>
</evidence>
<comment type="subunit">
    <text evidence="14">Monomer.</text>
</comment>
<dbReference type="Pfam" id="PF01938">
    <property type="entry name" value="TRAM"/>
    <property type="match status" value="1"/>
</dbReference>
<feature type="binding site" evidence="14">
    <location>
        <position position="154"/>
    </location>
    <ligand>
        <name>[4Fe-4S] cluster</name>
        <dbReference type="ChEBI" id="CHEBI:49883"/>
        <label>2</label>
        <note>4Fe-4S-S-AdoMet</note>
    </ligand>
</feature>
<dbReference type="NCBIfam" id="TIGR01574">
    <property type="entry name" value="miaB-methiolase"/>
    <property type="match status" value="1"/>
</dbReference>
<dbReference type="InterPro" id="IPR020612">
    <property type="entry name" value="Methylthiotransferase_CS"/>
</dbReference>
<keyword evidence="8 14" id="KW-0408">Iron</keyword>
<dbReference type="HAMAP" id="MF_01864">
    <property type="entry name" value="tRNA_metthiotr_MiaB"/>
    <property type="match status" value="1"/>
</dbReference>
<accession>A0A6M4AX38</accession>
<dbReference type="GO" id="GO:0035597">
    <property type="term" value="F:tRNA-2-methylthio-N(6)-dimethylallyladenosine(37) synthase activity"/>
    <property type="evidence" value="ECO:0007669"/>
    <property type="project" value="UniProtKB-EC"/>
</dbReference>
<dbReference type="GO" id="GO:0005829">
    <property type="term" value="C:cytosol"/>
    <property type="evidence" value="ECO:0007669"/>
    <property type="project" value="TreeGrafter"/>
</dbReference>
<dbReference type="InterPro" id="IPR006463">
    <property type="entry name" value="MiaB_methiolase"/>
</dbReference>
<evidence type="ECO:0000256" key="5">
    <source>
        <dbReference type="ARBA" id="ARBA00022691"/>
    </source>
</evidence>
<dbReference type="SFLD" id="SFLDG01082">
    <property type="entry name" value="B12-binding_domain_containing"/>
    <property type="match status" value="1"/>
</dbReference>
<gene>
    <name evidence="14 18" type="primary">miaB</name>
    <name evidence="18" type="ORF">GV829_10035</name>
</gene>
<keyword evidence="19" id="KW-1185">Reference proteome</keyword>
<evidence type="ECO:0000256" key="11">
    <source>
        <dbReference type="ARBA" id="ARBA00068570"/>
    </source>
</evidence>
<dbReference type="Gene3D" id="3.40.50.12160">
    <property type="entry name" value="Methylthiotransferase, N-terminal domain"/>
    <property type="match status" value="1"/>
</dbReference>
<dbReference type="GO" id="GO:0051539">
    <property type="term" value="F:4 iron, 4 sulfur cluster binding"/>
    <property type="evidence" value="ECO:0007669"/>
    <property type="project" value="UniProtKB-UniRule"/>
</dbReference>
<sequence length="432" mass="47325">MRYHVKSFGCQMNVYDGERMSEMLSGEGMVPAANAVDADLVVLNTCHIREKATEKVYSDIGRLRRADGTRPMIAVAGCVAQAEGKEIARRAKVDVVVGPQAYHRLPQLLKQASEHGLAVDTDMPADSKFASLPSRKRVGASAFLTIQEGCDKFCTYCVVPYTRGAEVSRPFAAILDEARSLVDAGAREITLLGQNVNAWSGTDDVGRSIGLAGLIRALDRLSGLWRIRYTTSHPNNMTDDLIAAHGDVEKLMPFLHLPVQSGNDRVLRAMNRSHGRDDYLRQIERVRQVRPDIAISGDFIVGFPGETEAEFLDTLSLVEAIGYAQAFSFKYSARPGTPAADLGHMVAPDVLDDRLQRLQANLLRDQARFNADSVGRRCEVLLERDGRKPGQLIGKSPWMQSVHVLSDDQIGDIVLVDLTEAGPLSLSGQIVT</sequence>
<dbReference type="KEGG" id="slan:GV829_10035"/>
<dbReference type="EMBL" id="CP053015">
    <property type="protein sequence ID" value="QJQ33708.1"/>
    <property type="molecule type" value="Genomic_DNA"/>
</dbReference>
<keyword evidence="4 14" id="KW-0808">Transferase</keyword>
<dbReference type="PROSITE" id="PS51449">
    <property type="entry name" value="MTTASE_N"/>
    <property type="match status" value="1"/>
</dbReference>
<keyword evidence="5 14" id="KW-0949">S-adenosyl-L-methionine</keyword>
<reference evidence="18 19" key="1">
    <citation type="submission" date="2020-01" db="EMBL/GenBank/DDBJ databases">
        <title>Sphingomonas sp. strain CSW-10.</title>
        <authorList>
            <person name="Chen W.-M."/>
        </authorList>
    </citation>
    <scope>NUCLEOTIDE SEQUENCE [LARGE SCALE GENOMIC DNA]</scope>
    <source>
        <strain evidence="18 19">CSW-10</strain>
    </source>
</reference>
<feature type="binding site" evidence="14">
    <location>
        <position position="150"/>
    </location>
    <ligand>
        <name>[4Fe-4S] cluster</name>
        <dbReference type="ChEBI" id="CHEBI:49883"/>
        <label>2</label>
        <note>4Fe-4S-S-AdoMet</note>
    </ligand>
</feature>
<dbReference type="InterPro" id="IPR058240">
    <property type="entry name" value="rSAM_sf"/>
</dbReference>
<evidence type="ECO:0000259" key="16">
    <source>
        <dbReference type="PROSITE" id="PS51449"/>
    </source>
</evidence>
<evidence type="ECO:0000259" key="15">
    <source>
        <dbReference type="PROSITE" id="PS50926"/>
    </source>
</evidence>
<organism evidence="18 19">
    <name type="scientific">Sphingomonas lacunae</name>
    <dbReference type="NCBI Taxonomy" id="2698828"/>
    <lineage>
        <taxon>Bacteria</taxon>
        <taxon>Pseudomonadati</taxon>
        <taxon>Pseudomonadota</taxon>
        <taxon>Alphaproteobacteria</taxon>
        <taxon>Sphingomonadales</taxon>
        <taxon>Sphingomonadaceae</taxon>
        <taxon>Sphingomonas</taxon>
    </lineage>
</organism>
<feature type="binding site" evidence="14">
    <location>
        <position position="157"/>
    </location>
    <ligand>
        <name>[4Fe-4S] cluster</name>
        <dbReference type="ChEBI" id="CHEBI:49883"/>
        <label>2</label>
        <note>4Fe-4S-S-AdoMet</note>
    </ligand>
</feature>
<dbReference type="EC" id="2.8.4.3" evidence="10 14"/>
<dbReference type="SMART" id="SM00729">
    <property type="entry name" value="Elp3"/>
    <property type="match status" value="1"/>
</dbReference>
<evidence type="ECO:0000256" key="6">
    <source>
        <dbReference type="ARBA" id="ARBA00022694"/>
    </source>
</evidence>
<dbReference type="InterPro" id="IPR002792">
    <property type="entry name" value="TRAM_dom"/>
</dbReference>
<keyword evidence="6 14" id="KW-0819">tRNA processing</keyword>
<comment type="cofactor">
    <cofactor evidence="14">
        <name>[4Fe-4S] cluster</name>
        <dbReference type="ChEBI" id="CHEBI:49883"/>
    </cofactor>
    <text evidence="14">Binds 2 [4Fe-4S] clusters. One cluster is coordinated with 3 cysteines and an exchangeable S-adenosyl-L-methionine.</text>
</comment>
<dbReference type="CDD" id="cd01335">
    <property type="entry name" value="Radical_SAM"/>
    <property type="match status" value="1"/>
</dbReference>
<feature type="binding site" evidence="14">
    <location>
        <position position="78"/>
    </location>
    <ligand>
        <name>[4Fe-4S] cluster</name>
        <dbReference type="ChEBI" id="CHEBI:49883"/>
        <label>1</label>
    </ligand>
</feature>
<dbReference type="AlphaFoldDB" id="A0A6M4AX38"/>
<evidence type="ECO:0000256" key="10">
    <source>
        <dbReference type="ARBA" id="ARBA00033765"/>
    </source>
</evidence>
<evidence type="ECO:0000256" key="8">
    <source>
        <dbReference type="ARBA" id="ARBA00023004"/>
    </source>
</evidence>
<dbReference type="SUPFAM" id="SSF102114">
    <property type="entry name" value="Radical SAM enzymes"/>
    <property type="match status" value="1"/>
</dbReference>
<keyword evidence="3 14" id="KW-0963">Cytoplasm</keyword>
<dbReference type="Proteomes" id="UP000503018">
    <property type="component" value="Chromosome"/>
</dbReference>
<comment type="catalytic activity">
    <reaction evidence="14">
        <text>N(6)-dimethylallyladenosine(37) in tRNA + (sulfur carrier)-SH + AH2 + 2 S-adenosyl-L-methionine = 2-methylsulfanyl-N(6)-dimethylallyladenosine(37) in tRNA + (sulfur carrier)-H + 5'-deoxyadenosine + L-methionine + A + S-adenosyl-L-homocysteine + 2 H(+)</text>
        <dbReference type="Rhea" id="RHEA:37067"/>
        <dbReference type="Rhea" id="RHEA-COMP:10375"/>
        <dbReference type="Rhea" id="RHEA-COMP:10376"/>
        <dbReference type="Rhea" id="RHEA-COMP:14737"/>
        <dbReference type="Rhea" id="RHEA-COMP:14739"/>
        <dbReference type="ChEBI" id="CHEBI:13193"/>
        <dbReference type="ChEBI" id="CHEBI:15378"/>
        <dbReference type="ChEBI" id="CHEBI:17319"/>
        <dbReference type="ChEBI" id="CHEBI:17499"/>
        <dbReference type="ChEBI" id="CHEBI:29917"/>
        <dbReference type="ChEBI" id="CHEBI:57844"/>
        <dbReference type="ChEBI" id="CHEBI:57856"/>
        <dbReference type="ChEBI" id="CHEBI:59789"/>
        <dbReference type="ChEBI" id="CHEBI:64428"/>
        <dbReference type="ChEBI" id="CHEBI:74415"/>
        <dbReference type="ChEBI" id="CHEBI:74417"/>
        <dbReference type="EC" id="2.8.4.3"/>
    </reaction>
</comment>
<dbReference type="InterPro" id="IPR006638">
    <property type="entry name" value="Elp3/MiaA/NifB-like_rSAM"/>
</dbReference>
<dbReference type="FunFam" id="3.40.50.12160:FF:000003">
    <property type="entry name" value="CDK5 regulatory subunit-associated protein 1"/>
    <property type="match status" value="1"/>
</dbReference>
<evidence type="ECO:0000256" key="12">
    <source>
        <dbReference type="ARBA" id="ARBA00080698"/>
    </source>
</evidence>
<evidence type="ECO:0000313" key="19">
    <source>
        <dbReference type="Proteomes" id="UP000503018"/>
    </source>
</evidence>